<feature type="compositionally biased region" description="Polar residues" evidence="2">
    <location>
        <begin position="68"/>
        <end position="82"/>
    </location>
</feature>
<evidence type="ECO:0000256" key="4">
    <source>
        <dbReference type="SAM" id="SignalP"/>
    </source>
</evidence>
<evidence type="ECO:0000259" key="5">
    <source>
        <dbReference type="Pfam" id="PF05057"/>
    </source>
</evidence>
<dbReference type="Proteomes" id="UP000092666">
    <property type="component" value="Unassembled WGS sequence"/>
</dbReference>
<protein>
    <submittedName>
        <fullName evidence="6">Lipid particle protein</fullName>
    </submittedName>
</protein>
<dbReference type="PANTHER" id="PTHR12482">
    <property type="entry name" value="LIPASE ROG1-RELATED-RELATED"/>
    <property type="match status" value="1"/>
</dbReference>
<gene>
    <name evidence="6" type="ORF">I316_00534</name>
</gene>
<keyword evidence="4" id="KW-0732">Signal</keyword>
<feature type="region of interest" description="Disordered" evidence="2">
    <location>
        <begin position="307"/>
        <end position="328"/>
    </location>
</feature>
<sequence length="533" mass="59039">MTSSGSGSVHLIVLIHGLWGSPAHLAVAKEELEKAWLDAHGKGQPTSGSAGKEAEDIEGPAEDPIVTSRLTKSNSENGNLSANGRGPGDAANLGEEDELVIMIAGGMTSQLTYDGVDVCASRVAYEVDRKIAELEAEGKVVNKFSLVGVYLGPLSSRYLVGLLHSRTPSFFDKHHPVSFSTISSPHYGIPRYNTFLSTVLCWLGARVMSRSGEQLWVADKYSDEDPRPLLEIMADPRSVFYQGLEHFDRREIYASAVNDHSVPYPTAAIEPVDHFAQHEERPFSVEADEDGIIRSWRLLDDDEDESKKKKNLSATSGNGKGNRSKKKGWGIKMGTLPPVLRYRFPFNYIILLLFPIMLPLIIILILSRQSLDTRRSKRRLQQLSSATACSPSSGSGSDSPIPSSSGLSIQSLREGIRRIERNIESDLIGSVDIDTPYQLHQSRHKGHDSQGSGYSHDHKVDLRIELKDSQLRMCMWLNALPIKKYLTWWPEVSNAHATAIVRDPHLFPAHERGRGLLKFWAKNTLGLSDAESR</sequence>
<dbReference type="InterPro" id="IPR029058">
    <property type="entry name" value="AB_hydrolase_fold"/>
</dbReference>
<dbReference type="EMBL" id="KV700122">
    <property type="protein sequence ID" value="OCF37413.1"/>
    <property type="molecule type" value="Genomic_DNA"/>
</dbReference>
<feature type="chain" id="PRO_5008627530" evidence="4">
    <location>
        <begin position="21"/>
        <end position="533"/>
    </location>
</feature>
<reference evidence="6 7" key="1">
    <citation type="submission" date="2013-07" db="EMBL/GenBank/DDBJ databases">
        <title>The Genome Sequence of Cryptococcus heveanensis BCC8398.</title>
        <authorList>
            <consortium name="The Broad Institute Genome Sequencing Platform"/>
            <person name="Cuomo C."/>
            <person name="Litvintseva A."/>
            <person name="Chen Y."/>
            <person name="Heitman J."/>
            <person name="Sun S."/>
            <person name="Springer D."/>
            <person name="Dromer F."/>
            <person name="Young S.K."/>
            <person name="Zeng Q."/>
            <person name="Gargeya S."/>
            <person name="Fitzgerald M."/>
            <person name="Abouelleil A."/>
            <person name="Alvarado L."/>
            <person name="Berlin A.M."/>
            <person name="Chapman S.B."/>
            <person name="Dewar J."/>
            <person name="Goldberg J."/>
            <person name="Griggs A."/>
            <person name="Gujja S."/>
            <person name="Hansen M."/>
            <person name="Howarth C."/>
            <person name="Imamovic A."/>
            <person name="Larimer J."/>
            <person name="McCowan C."/>
            <person name="Murphy C."/>
            <person name="Pearson M."/>
            <person name="Priest M."/>
            <person name="Roberts A."/>
            <person name="Saif S."/>
            <person name="Shea T."/>
            <person name="Sykes S."/>
            <person name="Wortman J."/>
            <person name="Nusbaum C."/>
            <person name="Birren B."/>
        </authorList>
    </citation>
    <scope>NUCLEOTIDE SEQUENCE [LARGE SCALE GENOMIC DNA]</scope>
    <source>
        <strain evidence="6 7">BCC8398</strain>
    </source>
</reference>
<comment type="similarity">
    <text evidence="1">Belongs to the putative lipase ROG1 family.</text>
</comment>
<dbReference type="AlphaFoldDB" id="A0A1B9H2B8"/>
<evidence type="ECO:0000256" key="2">
    <source>
        <dbReference type="SAM" id="MobiDB-lite"/>
    </source>
</evidence>
<dbReference type="Pfam" id="PF05057">
    <property type="entry name" value="DUF676"/>
    <property type="match status" value="2"/>
</dbReference>
<dbReference type="InterPro" id="IPR044294">
    <property type="entry name" value="Lipase-like"/>
</dbReference>
<keyword evidence="3" id="KW-1133">Transmembrane helix</keyword>
<feature type="domain" description="DUF676" evidence="5">
    <location>
        <begin position="97"/>
        <end position="266"/>
    </location>
</feature>
<feature type="domain" description="DUF676" evidence="5">
    <location>
        <begin position="8"/>
        <end position="34"/>
    </location>
</feature>
<keyword evidence="7" id="KW-1185">Reference proteome</keyword>
<feature type="transmembrane region" description="Helical" evidence="3">
    <location>
        <begin position="346"/>
        <end position="367"/>
    </location>
</feature>
<accession>A0A1B9H2B8</accession>
<reference evidence="7" key="2">
    <citation type="submission" date="2013-12" db="EMBL/GenBank/DDBJ databases">
        <title>Evolution of pathogenesis and genome organization in the Tremellales.</title>
        <authorList>
            <person name="Cuomo C."/>
            <person name="Litvintseva A."/>
            <person name="Heitman J."/>
            <person name="Chen Y."/>
            <person name="Sun S."/>
            <person name="Springer D."/>
            <person name="Dromer F."/>
            <person name="Young S."/>
            <person name="Zeng Q."/>
            <person name="Chapman S."/>
            <person name="Gujja S."/>
            <person name="Saif S."/>
            <person name="Birren B."/>
        </authorList>
    </citation>
    <scope>NUCLEOTIDE SEQUENCE [LARGE SCALE GENOMIC DNA]</scope>
    <source>
        <strain evidence="7">BCC8398</strain>
    </source>
</reference>
<proteinExistence type="inferred from homology"/>
<dbReference type="OrthoDB" id="273452at2759"/>
<evidence type="ECO:0000313" key="7">
    <source>
        <dbReference type="Proteomes" id="UP000092666"/>
    </source>
</evidence>
<keyword evidence="3" id="KW-0812">Transmembrane</keyword>
<dbReference type="SUPFAM" id="SSF53474">
    <property type="entry name" value="alpha/beta-Hydrolases"/>
    <property type="match status" value="1"/>
</dbReference>
<dbReference type="PANTHER" id="PTHR12482:SF62">
    <property type="entry name" value="LIPASE ROG1-RELATED"/>
    <property type="match status" value="1"/>
</dbReference>
<name>A0A1B9H2B8_9TREE</name>
<evidence type="ECO:0000313" key="6">
    <source>
        <dbReference type="EMBL" id="OCF37413.1"/>
    </source>
</evidence>
<feature type="signal peptide" evidence="4">
    <location>
        <begin position="1"/>
        <end position="20"/>
    </location>
</feature>
<evidence type="ECO:0000256" key="1">
    <source>
        <dbReference type="ARBA" id="ARBA00007920"/>
    </source>
</evidence>
<evidence type="ECO:0000256" key="3">
    <source>
        <dbReference type="SAM" id="Phobius"/>
    </source>
</evidence>
<keyword evidence="3" id="KW-0472">Membrane</keyword>
<dbReference type="InterPro" id="IPR007751">
    <property type="entry name" value="DUF676_lipase-like"/>
</dbReference>
<feature type="region of interest" description="Disordered" evidence="2">
    <location>
        <begin position="40"/>
        <end position="92"/>
    </location>
</feature>
<organism evidence="6 7">
    <name type="scientific">Kwoniella heveanensis BCC8398</name>
    <dbReference type="NCBI Taxonomy" id="1296120"/>
    <lineage>
        <taxon>Eukaryota</taxon>
        <taxon>Fungi</taxon>
        <taxon>Dikarya</taxon>
        <taxon>Basidiomycota</taxon>
        <taxon>Agaricomycotina</taxon>
        <taxon>Tremellomycetes</taxon>
        <taxon>Tremellales</taxon>
        <taxon>Cryptococcaceae</taxon>
        <taxon>Kwoniella</taxon>
    </lineage>
</organism>
<feature type="region of interest" description="Disordered" evidence="2">
    <location>
        <begin position="381"/>
        <end position="408"/>
    </location>
</feature>